<evidence type="ECO:0000256" key="4">
    <source>
        <dbReference type="ARBA" id="ARBA00020597"/>
    </source>
</evidence>
<dbReference type="GO" id="GO:0005737">
    <property type="term" value="C:cytoplasm"/>
    <property type="evidence" value="ECO:0007669"/>
    <property type="project" value="UniProtKB-SubCell"/>
</dbReference>
<evidence type="ECO:0000256" key="3">
    <source>
        <dbReference type="ARBA" id="ARBA00012765"/>
    </source>
</evidence>
<dbReference type="SUPFAM" id="SSF56199">
    <property type="entry name" value="Methenyltetrahydromethanopterin cyclohydrolase"/>
    <property type="match status" value="1"/>
</dbReference>
<comment type="similarity">
    <text evidence="2 10">Belongs to the MCH family.</text>
</comment>
<proteinExistence type="inferred from homology"/>
<accession>A0ABD5TV64</accession>
<comment type="subcellular location">
    <subcellularLocation>
        <location evidence="1 10">Cytoplasm</location>
    </subcellularLocation>
</comment>
<dbReference type="GO" id="GO:0018759">
    <property type="term" value="F:methenyltetrahydromethanopterin cyclohydrolase activity"/>
    <property type="evidence" value="ECO:0007669"/>
    <property type="project" value="UniProtKB-UniRule"/>
</dbReference>
<evidence type="ECO:0000256" key="8">
    <source>
        <dbReference type="ARBA" id="ARBA00030468"/>
    </source>
</evidence>
<evidence type="ECO:0000313" key="12">
    <source>
        <dbReference type="Proteomes" id="UP001596408"/>
    </source>
</evidence>
<evidence type="ECO:0000256" key="2">
    <source>
        <dbReference type="ARBA" id="ARBA00006902"/>
    </source>
</evidence>
<evidence type="ECO:0000256" key="10">
    <source>
        <dbReference type="HAMAP-Rule" id="MF_00486"/>
    </source>
</evidence>
<evidence type="ECO:0000256" key="1">
    <source>
        <dbReference type="ARBA" id="ARBA00004496"/>
    </source>
</evidence>
<dbReference type="Pfam" id="PF02289">
    <property type="entry name" value="MCH"/>
    <property type="match status" value="1"/>
</dbReference>
<protein>
    <recommendedName>
        <fullName evidence="4 10">Methenyltetrahydromethanopterin cyclohydrolase</fullName>
        <ecNumber evidence="3 10">3.5.4.27</ecNumber>
    </recommendedName>
    <alternativeName>
        <fullName evidence="8 10">Methenyl-H4MPT cyclohydrolase</fullName>
    </alternativeName>
</protein>
<evidence type="ECO:0000256" key="7">
    <source>
        <dbReference type="ARBA" id="ARBA00022801"/>
    </source>
</evidence>
<keyword evidence="6 10" id="KW-0554">One-carbon metabolism</keyword>
<name>A0ABD5TV64_9EURY</name>
<dbReference type="EMBL" id="JBHSXH010000009">
    <property type="protein sequence ID" value="MFC6824379.1"/>
    <property type="molecule type" value="Genomic_DNA"/>
</dbReference>
<dbReference type="InterPro" id="IPR003209">
    <property type="entry name" value="METHMP_CycHdrlase"/>
</dbReference>
<evidence type="ECO:0000256" key="5">
    <source>
        <dbReference type="ARBA" id="ARBA00022490"/>
    </source>
</evidence>
<comment type="caution">
    <text evidence="11">The sequence shown here is derived from an EMBL/GenBank/DDBJ whole genome shotgun (WGS) entry which is preliminary data.</text>
</comment>
<keyword evidence="5 10" id="KW-0963">Cytoplasm</keyword>
<dbReference type="Proteomes" id="UP001596408">
    <property type="component" value="Unassembled WGS sequence"/>
</dbReference>
<dbReference type="EC" id="3.5.4.27" evidence="3 10"/>
<evidence type="ECO:0000256" key="6">
    <source>
        <dbReference type="ARBA" id="ARBA00022563"/>
    </source>
</evidence>
<dbReference type="GO" id="GO:0006730">
    <property type="term" value="P:one-carbon metabolic process"/>
    <property type="evidence" value="ECO:0007669"/>
    <property type="project" value="UniProtKB-UniRule"/>
</dbReference>
<dbReference type="NCBIfam" id="TIGR03120">
    <property type="entry name" value="one_C_mch"/>
    <property type="match status" value="1"/>
</dbReference>
<comment type="function">
    <text evidence="10">Catalyzes the hydrolysis of methenyl-H(4)MPT(+) to 5-formyl-H(4)MPT.</text>
</comment>
<keyword evidence="7 10" id="KW-0378">Hydrolase</keyword>
<organism evidence="11 12">
    <name type="scientific">Halopelagius fulvigenes</name>
    <dbReference type="NCBI Taxonomy" id="1198324"/>
    <lineage>
        <taxon>Archaea</taxon>
        <taxon>Methanobacteriati</taxon>
        <taxon>Methanobacteriota</taxon>
        <taxon>Stenosarchaea group</taxon>
        <taxon>Halobacteria</taxon>
        <taxon>Halobacteriales</taxon>
        <taxon>Haloferacaceae</taxon>
    </lineage>
</organism>
<dbReference type="AlphaFoldDB" id="A0ABD5TV64"/>
<gene>
    <name evidence="10 11" type="primary">mch</name>
    <name evidence="11" type="ORF">ACFQEV_05130</name>
</gene>
<dbReference type="HAMAP" id="MF_00486">
    <property type="entry name" value="McH"/>
    <property type="match status" value="1"/>
</dbReference>
<comment type="catalytic activity">
    <reaction evidence="9 10">
        <text>5,10-methenyl-5,6,7,8-tetrahydromethanopterin + H2O = N(5)-formyl-5,6,7,8-tetrahydromethanopterin + H(+)</text>
        <dbReference type="Rhea" id="RHEA:19053"/>
        <dbReference type="ChEBI" id="CHEBI:15377"/>
        <dbReference type="ChEBI" id="CHEBI:15378"/>
        <dbReference type="ChEBI" id="CHEBI:58018"/>
        <dbReference type="ChEBI" id="CHEBI:58337"/>
        <dbReference type="EC" id="3.5.4.27"/>
    </reaction>
</comment>
<dbReference type="Gene3D" id="3.10.340.11">
    <property type="entry name" value="Methenyltetrahydromethanopterin Cyclohydrolase, Chain A, domain 1"/>
    <property type="match status" value="1"/>
</dbReference>
<sequence length="315" mass="33741">MDSINRMAVELIDEAIDFADELRVVPYELDSGATVLDFGVDAEGGVEAGLLLAEIQTAGLATVQTRMDEVAGTPMPYVELQTDHPDVAVLCSQKAGWELTFEDPEFDGLGSGPARALVGEEDEFRAVGYFDEFDLTVLAVEAIDLPGDQVAEHVAETAGVEPSGVFLPTFASGSTVGSVTTAARAAEMAVFRLFELGYDPTNVLSAFGSAPLAPVSYDEGVAMGRTNDALAYGGEVHLTVAEGFEDFDQVPSTARDEYGKPFERIFDDADWDFYEVPAEVFAPAKVTIDVVNGPTYAFGETDEELLAESFDLRQS</sequence>
<reference evidence="11 12" key="1">
    <citation type="journal article" date="2019" name="Int. J. Syst. Evol. Microbiol.">
        <title>The Global Catalogue of Microorganisms (GCM) 10K type strain sequencing project: providing services to taxonomists for standard genome sequencing and annotation.</title>
        <authorList>
            <consortium name="The Broad Institute Genomics Platform"/>
            <consortium name="The Broad Institute Genome Sequencing Center for Infectious Disease"/>
            <person name="Wu L."/>
            <person name="Ma J."/>
        </authorList>
    </citation>
    <scope>NUCLEOTIDE SEQUENCE [LARGE SCALE GENOMIC DNA]</scope>
    <source>
        <strain evidence="11 12">YIM 94188</strain>
    </source>
</reference>
<dbReference type="Gene3D" id="3.30.1030.10">
    <property type="entry name" value="Methenyltetrahydromethanopterin Cyclohydrolase, Chain A, domain 2"/>
    <property type="match status" value="1"/>
</dbReference>
<keyword evidence="12" id="KW-1185">Reference proteome</keyword>
<evidence type="ECO:0000256" key="9">
    <source>
        <dbReference type="ARBA" id="ARBA00048684"/>
    </source>
</evidence>
<dbReference type="RefSeq" id="WP_379693212.1">
    <property type="nucleotide sequence ID" value="NZ_JBHSXH010000009.1"/>
</dbReference>
<evidence type="ECO:0000313" key="11">
    <source>
        <dbReference type="EMBL" id="MFC6824379.1"/>
    </source>
</evidence>